<accession>A0ACB8RDB7</accession>
<name>A0ACB8RDB7_9AGAM</name>
<keyword evidence="2" id="KW-1185">Reference proteome</keyword>
<proteinExistence type="predicted"/>
<comment type="caution">
    <text evidence="1">The sequence shown here is derived from an EMBL/GenBank/DDBJ whole genome shotgun (WGS) entry which is preliminary data.</text>
</comment>
<sequence length="133" mass="13712">MRLSATLCFLASAASLSAAAPPEARSPDVTGSSLELSKRFDDATLTYYNVGLGACGQVDVASDYVVALDSAQWSGGAHCFQRINITANGKSAVATIVDDCADCSDTGLDLSTGLFQFFAPLSAGELQGTCNFV</sequence>
<gene>
    <name evidence="1" type="ORF">FA95DRAFT_1526387</name>
</gene>
<organism evidence="1 2">
    <name type="scientific">Auriscalpium vulgare</name>
    <dbReference type="NCBI Taxonomy" id="40419"/>
    <lineage>
        <taxon>Eukaryota</taxon>
        <taxon>Fungi</taxon>
        <taxon>Dikarya</taxon>
        <taxon>Basidiomycota</taxon>
        <taxon>Agaricomycotina</taxon>
        <taxon>Agaricomycetes</taxon>
        <taxon>Russulales</taxon>
        <taxon>Auriscalpiaceae</taxon>
        <taxon>Auriscalpium</taxon>
    </lineage>
</organism>
<reference evidence="1" key="2">
    <citation type="journal article" date="2022" name="New Phytol.">
        <title>Evolutionary transition to the ectomycorrhizal habit in the genomes of a hyperdiverse lineage of mushroom-forming fungi.</title>
        <authorList>
            <person name="Looney B."/>
            <person name="Miyauchi S."/>
            <person name="Morin E."/>
            <person name="Drula E."/>
            <person name="Courty P.E."/>
            <person name="Kohler A."/>
            <person name="Kuo A."/>
            <person name="LaButti K."/>
            <person name="Pangilinan J."/>
            <person name="Lipzen A."/>
            <person name="Riley R."/>
            <person name="Andreopoulos W."/>
            <person name="He G."/>
            <person name="Johnson J."/>
            <person name="Nolan M."/>
            <person name="Tritt A."/>
            <person name="Barry K.W."/>
            <person name="Grigoriev I.V."/>
            <person name="Nagy L.G."/>
            <person name="Hibbett D."/>
            <person name="Henrissat B."/>
            <person name="Matheny P.B."/>
            <person name="Labbe J."/>
            <person name="Martin F.M."/>
        </authorList>
    </citation>
    <scope>NUCLEOTIDE SEQUENCE</scope>
    <source>
        <strain evidence="1">FP105234-sp</strain>
    </source>
</reference>
<evidence type="ECO:0000313" key="1">
    <source>
        <dbReference type="EMBL" id="KAI0041588.1"/>
    </source>
</evidence>
<dbReference type="EMBL" id="MU276114">
    <property type="protein sequence ID" value="KAI0041588.1"/>
    <property type="molecule type" value="Genomic_DNA"/>
</dbReference>
<protein>
    <submittedName>
        <fullName evidence="1">Uncharacterized protein</fullName>
    </submittedName>
</protein>
<dbReference type="Proteomes" id="UP000814033">
    <property type="component" value="Unassembled WGS sequence"/>
</dbReference>
<reference evidence="1" key="1">
    <citation type="submission" date="2021-02" db="EMBL/GenBank/DDBJ databases">
        <authorList>
            <consortium name="DOE Joint Genome Institute"/>
            <person name="Ahrendt S."/>
            <person name="Looney B.P."/>
            <person name="Miyauchi S."/>
            <person name="Morin E."/>
            <person name="Drula E."/>
            <person name="Courty P.E."/>
            <person name="Chicoki N."/>
            <person name="Fauchery L."/>
            <person name="Kohler A."/>
            <person name="Kuo A."/>
            <person name="Labutti K."/>
            <person name="Pangilinan J."/>
            <person name="Lipzen A."/>
            <person name="Riley R."/>
            <person name="Andreopoulos W."/>
            <person name="He G."/>
            <person name="Johnson J."/>
            <person name="Barry K.W."/>
            <person name="Grigoriev I.V."/>
            <person name="Nagy L."/>
            <person name="Hibbett D."/>
            <person name="Henrissat B."/>
            <person name="Matheny P.B."/>
            <person name="Labbe J."/>
            <person name="Martin F."/>
        </authorList>
    </citation>
    <scope>NUCLEOTIDE SEQUENCE</scope>
    <source>
        <strain evidence="1">FP105234-sp</strain>
    </source>
</reference>
<evidence type="ECO:0000313" key="2">
    <source>
        <dbReference type="Proteomes" id="UP000814033"/>
    </source>
</evidence>